<organism evidence="2">
    <name type="scientific">Lotharella globosa</name>
    <dbReference type="NCBI Taxonomy" id="91324"/>
    <lineage>
        <taxon>Eukaryota</taxon>
        <taxon>Sar</taxon>
        <taxon>Rhizaria</taxon>
        <taxon>Cercozoa</taxon>
        <taxon>Chlorarachniophyceae</taxon>
        <taxon>Lotharella</taxon>
    </lineage>
</organism>
<sequence length="816" mass="89615">MRGSKSQLGFQFVKTEGAKPDAPEEIKRVVEDIDEQTCMLRRVDQLGGMFSCSFCAKEIQSRRTKGANRTKLNTSGVVRHLLNFCRNFRTKHQAAMDWLLAKREMIPKSGRKTSEQGALMARTMATQLVPAVQPTPNAIAVPLYSNLPQAGGNLERLQQALWELFGDLSIVLIVVSYVDGSFSVPVINDSRKLGLPTAGLFQPNLQPTMPMTADIYTNPPGTTSILSGPSVNVTGVHVPGINVPGVVSGVVPVNVPEHEHSGTLSTSQLQSSQLSPQLTQVELQALINAQIPNAPMPNAQMSNAPISNTTMPNVPVSTPTIPGEVEVLNAVELSSQPAPAPSPTIPIERAMVCPFCREAVHMPPNAPWMHTCLQSKNAPLLDPGLDHRMPCPMLNCSKLIKTFRHQTLKSDMYKHIQVVHSAALKNGLKIEDVKRVVRFWLECHGLRKKSRKGSGFNLPGEPNVREMKTSRANTSSNTLMPRAAKRRKINPRSKQEPRECLELIYPKNARFSAGQFFNPDISLKMKKLGIPSETEPVVAELRLGSFPPFKCNTLSTIDGCLWVKIGDQKDFVRTVQNVFNDTAKQCASVYPLEVEWSFEVRLKQMGQELTSYTIVINAGKAEFLRFARFNKGLDLHSRDAPILNQSKLAKARETDQTRKQPIPEHLLVSNAVVPMSREVPVPLGPTRKDVEIMPAPEADGKQLDLVPSATSGLNAMELFNEHPMQMEISSGSNDDALVDRGSHADLWVRFRLQTPISVYTSLHKDSPGIQEPGSQSVAGEEGKIHSGKAVSSGDKEIATVSNDVGSQLPQGQHHID</sequence>
<feature type="region of interest" description="Disordered" evidence="1">
    <location>
        <begin position="451"/>
        <end position="478"/>
    </location>
</feature>
<evidence type="ECO:0000256" key="1">
    <source>
        <dbReference type="SAM" id="MobiDB-lite"/>
    </source>
</evidence>
<feature type="compositionally biased region" description="Polar residues" evidence="1">
    <location>
        <begin position="799"/>
        <end position="810"/>
    </location>
</feature>
<reference evidence="2" key="1">
    <citation type="submission" date="2021-01" db="EMBL/GenBank/DDBJ databases">
        <authorList>
            <person name="Corre E."/>
            <person name="Pelletier E."/>
            <person name="Niang G."/>
            <person name="Scheremetjew M."/>
            <person name="Finn R."/>
            <person name="Kale V."/>
            <person name="Holt S."/>
            <person name="Cochrane G."/>
            <person name="Meng A."/>
            <person name="Brown T."/>
            <person name="Cohen L."/>
        </authorList>
    </citation>
    <scope>NUCLEOTIDE SEQUENCE</scope>
    <source>
        <strain evidence="2">CCCM811</strain>
    </source>
</reference>
<feature type="region of interest" description="Disordered" evidence="1">
    <location>
        <begin position="762"/>
        <end position="816"/>
    </location>
</feature>
<accession>A0A7S3Z4C0</accession>
<dbReference type="EMBL" id="HBIV01032377">
    <property type="protein sequence ID" value="CAE0671440.1"/>
    <property type="molecule type" value="Transcribed_RNA"/>
</dbReference>
<dbReference type="AlphaFoldDB" id="A0A7S3Z4C0"/>
<proteinExistence type="predicted"/>
<evidence type="ECO:0000313" key="2">
    <source>
        <dbReference type="EMBL" id="CAE0671440.1"/>
    </source>
</evidence>
<protein>
    <submittedName>
        <fullName evidence="2">Uncharacterized protein</fullName>
    </submittedName>
</protein>
<gene>
    <name evidence="2" type="ORF">LGLO00237_LOCUS23085</name>
</gene>
<name>A0A7S3Z4C0_9EUKA</name>